<sequence length="136" mass="15417">CNSSCEDDQFKCSSGCCIDSSEVCDGQPHCRDGSDEEDCQRMNMTLAQLLEIKVDEEKARCVDPPVTGPCRASLPRWFYDPLKQKCFHFAYGGCRGNKNNFEKKDECMKICEGVTESDVFVRGLFERSEEAMDKQT</sequence>
<dbReference type="GO" id="GO:0008544">
    <property type="term" value="P:epidermis development"/>
    <property type="evidence" value="ECO:0007669"/>
    <property type="project" value="TreeGrafter"/>
</dbReference>
<evidence type="ECO:0000313" key="4">
    <source>
        <dbReference type="EMBL" id="KAF5881403.1"/>
    </source>
</evidence>
<keyword evidence="5" id="KW-1185">Reference proteome</keyword>
<dbReference type="Proteomes" id="UP000727407">
    <property type="component" value="Unassembled WGS sequence"/>
</dbReference>
<feature type="domain" description="BPTI/Kunitz inhibitor" evidence="3">
    <location>
        <begin position="61"/>
        <end position="111"/>
    </location>
</feature>
<dbReference type="GO" id="GO:0004867">
    <property type="term" value="F:serine-type endopeptidase inhibitor activity"/>
    <property type="evidence" value="ECO:0007669"/>
    <property type="project" value="InterPro"/>
</dbReference>
<dbReference type="GO" id="GO:0005886">
    <property type="term" value="C:plasma membrane"/>
    <property type="evidence" value="ECO:0007669"/>
    <property type="project" value="TreeGrafter"/>
</dbReference>
<comment type="caution">
    <text evidence="4">The sequence shown here is derived from an EMBL/GenBank/DDBJ whole genome shotgun (WGS) entry which is preliminary data.</text>
</comment>
<dbReference type="OrthoDB" id="2019384at2759"/>
<feature type="disulfide bond" evidence="2">
    <location>
        <begin position="12"/>
        <end position="30"/>
    </location>
</feature>
<dbReference type="PRINTS" id="PR00759">
    <property type="entry name" value="BASICPTASE"/>
</dbReference>
<protein>
    <submittedName>
        <fullName evidence="4">Kunitz-type protease inhibitor 1-like</fullName>
    </submittedName>
</protein>
<dbReference type="CDD" id="cd00112">
    <property type="entry name" value="LDLa"/>
    <property type="match status" value="1"/>
</dbReference>
<dbReference type="PANTHER" id="PTHR46750:SF1">
    <property type="entry name" value="KUNITZ-TYPE PROTEASE INHIBITOR 1"/>
    <property type="match status" value="1"/>
</dbReference>
<dbReference type="Pfam" id="PF00057">
    <property type="entry name" value="Ldl_recept_a"/>
    <property type="match status" value="1"/>
</dbReference>
<dbReference type="PROSITE" id="PS00280">
    <property type="entry name" value="BPTI_KUNITZ_1"/>
    <property type="match status" value="1"/>
</dbReference>
<dbReference type="InterPro" id="IPR023415">
    <property type="entry name" value="LDLR_class-A_CS"/>
</dbReference>
<dbReference type="InterPro" id="IPR020901">
    <property type="entry name" value="Prtase_inh_Kunz-CS"/>
</dbReference>
<evidence type="ECO:0000313" key="5">
    <source>
        <dbReference type="Proteomes" id="UP000727407"/>
    </source>
</evidence>
<proteinExistence type="predicted"/>
<feature type="disulfide bond" evidence="2">
    <location>
        <begin position="24"/>
        <end position="39"/>
    </location>
</feature>
<dbReference type="SUPFAM" id="SSF57424">
    <property type="entry name" value="LDL receptor-like module"/>
    <property type="match status" value="1"/>
</dbReference>
<dbReference type="Gene3D" id="4.10.410.10">
    <property type="entry name" value="Pancreatic trypsin inhibitor Kunitz domain"/>
    <property type="match status" value="1"/>
</dbReference>
<dbReference type="CDD" id="cd22624">
    <property type="entry name" value="Kunitz_HAI1_2-like"/>
    <property type="match status" value="1"/>
</dbReference>
<dbReference type="Pfam" id="PF00014">
    <property type="entry name" value="Kunitz_BPTI"/>
    <property type="match status" value="1"/>
</dbReference>
<dbReference type="SUPFAM" id="SSF57362">
    <property type="entry name" value="BPTI-like"/>
    <property type="match status" value="1"/>
</dbReference>
<dbReference type="AlphaFoldDB" id="A0A8J4TW77"/>
<dbReference type="Gene3D" id="4.10.400.10">
    <property type="entry name" value="Low-density Lipoprotein Receptor"/>
    <property type="match status" value="1"/>
</dbReference>
<dbReference type="InterPro" id="IPR002223">
    <property type="entry name" value="Kunitz_BPTI"/>
</dbReference>
<gene>
    <name evidence="4" type="primary">spint1b</name>
    <name evidence="4" type="ORF">DAT39_023137</name>
</gene>
<accession>A0A8J4TW77</accession>
<keyword evidence="1 2" id="KW-1015">Disulfide bond</keyword>
<name>A0A8J4TW77_CLAMG</name>
<dbReference type="PANTHER" id="PTHR46750">
    <property type="entry name" value="KUNITZ-TYPE PROTEASE INHIBITOR 1"/>
    <property type="match status" value="1"/>
</dbReference>
<evidence type="ECO:0000259" key="3">
    <source>
        <dbReference type="PROSITE" id="PS50279"/>
    </source>
</evidence>
<dbReference type="InterPro" id="IPR036880">
    <property type="entry name" value="Kunitz_BPTI_sf"/>
</dbReference>
<dbReference type="SMART" id="SM00192">
    <property type="entry name" value="LDLa"/>
    <property type="match status" value="1"/>
</dbReference>
<evidence type="ECO:0000256" key="1">
    <source>
        <dbReference type="ARBA" id="ARBA00023157"/>
    </source>
</evidence>
<organism evidence="4 5">
    <name type="scientific">Clarias magur</name>
    <name type="common">Asian catfish</name>
    <name type="synonym">Macropteronotus magur</name>
    <dbReference type="NCBI Taxonomy" id="1594786"/>
    <lineage>
        <taxon>Eukaryota</taxon>
        <taxon>Metazoa</taxon>
        <taxon>Chordata</taxon>
        <taxon>Craniata</taxon>
        <taxon>Vertebrata</taxon>
        <taxon>Euteleostomi</taxon>
        <taxon>Actinopterygii</taxon>
        <taxon>Neopterygii</taxon>
        <taxon>Teleostei</taxon>
        <taxon>Ostariophysi</taxon>
        <taxon>Siluriformes</taxon>
        <taxon>Clariidae</taxon>
        <taxon>Clarias</taxon>
    </lineage>
</organism>
<dbReference type="PROSITE" id="PS01209">
    <property type="entry name" value="LDLRA_1"/>
    <property type="match status" value="1"/>
</dbReference>
<dbReference type="GO" id="GO:0030198">
    <property type="term" value="P:extracellular matrix organization"/>
    <property type="evidence" value="ECO:0007669"/>
    <property type="project" value="TreeGrafter"/>
</dbReference>
<feature type="disulfide bond" evidence="2">
    <location>
        <begin position="5"/>
        <end position="17"/>
    </location>
</feature>
<dbReference type="InterPro" id="IPR002172">
    <property type="entry name" value="LDrepeatLR_classA_rpt"/>
</dbReference>
<evidence type="ECO:0000256" key="2">
    <source>
        <dbReference type="PROSITE-ProRule" id="PRU00124"/>
    </source>
</evidence>
<reference evidence="4" key="1">
    <citation type="submission" date="2020-07" db="EMBL/GenBank/DDBJ databases">
        <title>Clarias magur genome sequencing, assembly and annotation.</title>
        <authorList>
            <person name="Kushwaha B."/>
            <person name="Kumar R."/>
            <person name="Das P."/>
            <person name="Joshi C.G."/>
            <person name="Kumar D."/>
            <person name="Nagpure N.S."/>
            <person name="Pandey M."/>
            <person name="Agarwal S."/>
            <person name="Srivastava S."/>
            <person name="Singh M."/>
            <person name="Sahoo L."/>
            <person name="Jayasankar P."/>
            <person name="Meher P.K."/>
            <person name="Koringa P.G."/>
            <person name="Iquebal M.A."/>
            <person name="Das S.P."/>
            <person name="Bit A."/>
            <person name="Patnaik S."/>
            <person name="Patel N."/>
            <person name="Shah T.M."/>
            <person name="Hinsu A."/>
            <person name="Jena J.K."/>
        </authorList>
    </citation>
    <scope>NUCLEOTIDE SEQUENCE</scope>
    <source>
        <strain evidence="4">CIFAMagur01</strain>
        <tissue evidence="4">Testis</tissue>
    </source>
</reference>
<dbReference type="EMBL" id="QNUK01001451">
    <property type="protein sequence ID" value="KAF5881403.1"/>
    <property type="molecule type" value="Genomic_DNA"/>
</dbReference>
<dbReference type="PROSITE" id="PS50279">
    <property type="entry name" value="BPTI_KUNITZ_2"/>
    <property type="match status" value="1"/>
</dbReference>
<feature type="non-terminal residue" evidence="4">
    <location>
        <position position="136"/>
    </location>
</feature>
<dbReference type="GO" id="GO:0060429">
    <property type="term" value="P:epithelium development"/>
    <property type="evidence" value="ECO:0007669"/>
    <property type="project" value="TreeGrafter"/>
</dbReference>
<dbReference type="SMART" id="SM00131">
    <property type="entry name" value="KU"/>
    <property type="match status" value="1"/>
</dbReference>
<dbReference type="PROSITE" id="PS50068">
    <property type="entry name" value="LDLRA_2"/>
    <property type="match status" value="1"/>
</dbReference>
<dbReference type="InterPro" id="IPR036055">
    <property type="entry name" value="LDL_receptor-like_sf"/>
</dbReference>
<dbReference type="FunFam" id="4.10.410.10:FF:000006">
    <property type="entry name" value="Serine peptidase inhibitor, Kunitz type 1"/>
    <property type="match status" value="1"/>
</dbReference>
<feature type="non-terminal residue" evidence="4">
    <location>
        <position position="1"/>
    </location>
</feature>